<dbReference type="AlphaFoldDB" id="A0A401RS31"/>
<organism evidence="1 2">
    <name type="scientific">Chiloscyllium punctatum</name>
    <name type="common">Brownbanded bambooshark</name>
    <name type="synonym">Hemiscyllium punctatum</name>
    <dbReference type="NCBI Taxonomy" id="137246"/>
    <lineage>
        <taxon>Eukaryota</taxon>
        <taxon>Metazoa</taxon>
        <taxon>Chordata</taxon>
        <taxon>Craniata</taxon>
        <taxon>Vertebrata</taxon>
        <taxon>Chondrichthyes</taxon>
        <taxon>Elasmobranchii</taxon>
        <taxon>Galeomorphii</taxon>
        <taxon>Galeoidea</taxon>
        <taxon>Orectolobiformes</taxon>
        <taxon>Hemiscylliidae</taxon>
        <taxon>Chiloscyllium</taxon>
    </lineage>
</organism>
<sequence length="86" mass="9829">MYRSTFGYAITELPIVRGKTSALRDQEGRVKDENSQRKVFVGLEYTARSEQTENKTSNVSELTDLHSVSQMLYNIKELTQLLTITV</sequence>
<reference evidence="1 2" key="1">
    <citation type="journal article" date="2018" name="Nat. Ecol. Evol.">
        <title>Shark genomes provide insights into elasmobranch evolution and the origin of vertebrates.</title>
        <authorList>
            <person name="Hara Y"/>
            <person name="Yamaguchi K"/>
            <person name="Onimaru K"/>
            <person name="Kadota M"/>
            <person name="Koyanagi M"/>
            <person name="Keeley SD"/>
            <person name="Tatsumi K"/>
            <person name="Tanaka K"/>
            <person name="Motone F"/>
            <person name="Kageyama Y"/>
            <person name="Nozu R"/>
            <person name="Adachi N"/>
            <person name="Nishimura O"/>
            <person name="Nakagawa R"/>
            <person name="Tanegashima C"/>
            <person name="Kiyatake I"/>
            <person name="Matsumoto R"/>
            <person name="Murakumo K"/>
            <person name="Nishida K"/>
            <person name="Terakita A"/>
            <person name="Kuratani S"/>
            <person name="Sato K"/>
            <person name="Hyodo S Kuraku.S."/>
        </authorList>
    </citation>
    <scope>NUCLEOTIDE SEQUENCE [LARGE SCALE GENOMIC DNA]</scope>
</reference>
<evidence type="ECO:0000313" key="1">
    <source>
        <dbReference type="EMBL" id="GCC20939.1"/>
    </source>
</evidence>
<proteinExistence type="predicted"/>
<keyword evidence="2" id="KW-1185">Reference proteome</keyword>
<comment type="caution">
    <text evidence="1">The sequence shown here is derived from an EMBL/GenBank/DDBJ whole genome shotgun (WGS) entry which is preliminary data.</text>
</comment>
<gene>
    <name evidence="1" type="ORF">chiPu_0000114</name>
</gene>
<evidence type="ECO:0000313" key="2">
    <source>
        <dbReference type="Proteomes" id="UP000287033"/>
    </source>
</evidence>
<dbReference type="Proteomes" id="UP000287033">
    <property type="component" value="Unassembled WGS sequence"/>
</dbReference>
<name>A0A401RS31_CHIPU</name>
<dbReference type="EMBL" id="BEZZ01000002">
    <property type="protein sequence ID" value="GCC20939.1"/>
    <property type="molecule type" value="Genomic_DNA"/>
</dbReference>
<protein>
    <submittedName>
        <fullName evidence="1">Uncharacterized protein</fullName>
    </submittedName>
</protein>
<accession>A0A401RS31</accession>